<dbReference type="Gene3D" id="3.40.50.720">
    <property type="entry name" value="NAD(P)-binding Rossmann-like Domain"/>
    <property type="match status" value="1"/>
</dbReference>
<dbReference type="Gene3D" id="3.90.25.10">
    <property type="entry name" value="UDP-galactose 4-epimerase, domain 1"/>
    <property type="match status" value="1"/>
</dbReference>
<dbReference type="InterPro" id="IPR001509">
    <property type="entry name" value="Epimerase_deHydtase"/>
</dbReference>
<feature type="domain" description="NAD-dependent epimerase/dehydratase" evidence="1">
    <location>
        <begin position="9"/>
        <end position="52"/>
    </location>
</feature>
<organism evidence="2 3">
    <name type="scientific">Methanohalophilus euhalobius</name>
    <dbReference type="NCBI Taxonomy" id="51203"/>
    <lineage>
        <taxon>Archaea</taxon>
        <taxon>Methanobacteriati</taxon>
        <taxon>Methanobacteriota</taxon>
        <taxon>Stenosarchaea group</taxon>
        <taxon>Methanomicrobia</taxon>
        <taxon>Methanosarcinales</taxon>
        <taxon>Methanosarcinaceae</taxon>
        <taxon>Methanohalophilus</taxon>
    </lineage>
</organism>
<gene>
    <name evidence="2" type="ORF">EDD83_04955</name>
</gene>
<name>A0A3M9L7Z1_9EURY</name>
<dbReference type="RefSeq" id="WP_123151386.1">
    <property type="nucleotide sequence ID" value="NZ_OBDR01000003.1"/>
</dbReference>
<dbReference type="EMBL" id="RJJF01000015">
    <property type="protein sequence ID" value="RNI09309.1"/>
    <property type="molecule type" value="Genomic_DNA"/>
</dbReference>
<dbReference type="Pfam" id="PF01370">
    <property type="entry name" value="Epimerase"/>
    <property type="match status" value="1"/>
</dbReference>
<dbReference type="AlphaFoldDB" id="A0A3M9L7Z1"/>
<accession>A0A3M9L7Z1</accession>
<dbReference type="Proteomes" id="UP000273978">
    <property type="component" value="Unassembled WGS sequence"/>
</dbReference>
<evidence type="ECO:0000313" key="3">
    <source>
        <dbReference type="Proteomes" id="UP000273978"/>
    </source>
</evidence>
<evidence type="ECO:0000259" key="1">
    <source>
        <dbReference type="Pfam" id="PF01370"/>
    </source>
</evidence>
<sequence length="55" mass="6180">MISSNPSLGLISKFIESIKAKQSPTTLGDRKQTSDFISVYDILELIDLVIQKRKL</sequence>
<reference evidence="2 3" key="1">
    <citation type="submission" date="2018-10" db="EMBL/GenBank/DDBJ databases">
        <title>Cultivation of a novel Methanohalophilus strain from Kebrit Deep of the Red Sea and a genomic comparison of members of the genus Methanohalophilus.</title>
        <authorList>
            <person name="Guan Y."/>
            <person name="Ngugi D.K."/>
            <person name="Stingl U."/>
        </authorList>
    </citation>
    <scope>NUCLEOTIDE SEQUENCE [LARGE SCALE GENOMIC DNA]</scope>
    <source>
        <strain evidence="2 3">DSM 10369</strain>
    </source>
</reference>
<comment type="caution">
    <text evidence="2">The sequence shown here is derived from an EMBL/GenBank/DDBJ whole genome shotgun (WGS) entry which is preliminary data.</text>
</comment>
<evidence type="ECO:0000313" key="2">
    <source>
        <dbReference type="EMBL" id="RNI09309.1"/>
    </source>
</evidence>
<protein>
    <submittedName>
        <fullName evidence="2">NAD-dependent epimerase/dehydratase family protein</fullName>
    </submittedName>
</protein>
<proteinExistence type="predicted"/>